<dbReference type="GO" id="GO:0005737">
    <property type="term" value="C:cytoplasm"/>
    <property type="evidence" value="ECO:0007669"/>
    <property type="project" value="TreeGrafter"/>
</dbReference>
<proteinExistence type="predicted"/>
<dbReference type="GO" id="GO:1990189">
    <property type="term" value="F:protein N-terminal-serine acetyltransferase activity"/>
    <property type="evidence" value="ECO:0007669"/>
    <property type="project" value="TreeGrafter"/>
</dbReference>
<evidence type="ECO:0000313" key="4">
    <source>
        <dbReference type="Proteomes" id="UP000194857"/>
    </source>
</evidence>
<dbReference type="eggNOG" id="COG1670">
    <property type="taxonomic scope" value="Bacteria"/>
</dbReference>
<reference evidence="3 5" key="2">
    <citation type="submission" date="2018-08" db="EMBL/GenBank/DDBJ databases">
        <title>Recombination of ecologically and evolutionarily significant loci maintains genetic cohesion in the Pseudomonas syringae species complex.</title>
        <authorList>
            <person name="Dillon M."/>
            <person name="Thakur S."/>
            <person name="Almeida R.N.D."/>
            <person name="Weir B.S."/>
            <person name="Guttman D.S."/>
        </authorList>
    </citation>
    <scope>NUCLEOTIDE SEQUENCE [LARGE SCALE GENOMIC DNA]</scope>
    <source>
        <strain evidence="3 5">ICMP 7846</strain>
    </source>
</reference>
<dbReference type="Proteomes" id="UP000194857">
    <property type="component" value="Unassembled WGS sequence"/>
</dbReference>
<dbReference type="InterPro" id="IPR016181">
    <property type="entry name" value="Acyl_CoA_acyltransferase"/>
</dbReference>
<organism evidence="2 4">
    <name type="scientific">Pseudomonas aeruginosa</name>
    <dbReference type="NCBI Taxonomy" id="287"/>
    <lineage>
        <taxon>Bacteria</taxon>
        <taxon>Pseudomonadati</taxon>
        <taxon>Pseudomonadota</taxon>
        <taxon>Gammaproteobacteria</taxon>
        <taxon>Pseudomonadales</taxon>
        <taxon>Pseudomonadaceae</taxon>
        <taxon>Pseudomonas</taxon>
    </lineage>
</organism>
<dbReference type="PANTHER" id="PTHR43441:SF11">
    <property type="entry name" value="RIBOSOMAL-PROTEIN-SERINE ACETYLTRANSFERASE"/>
    <property type="match status" value="1"/>
</dbReference>
<dbReference type="Gene3D" id="3.40.630.30">
    <property type="match status" value="1"/>
</dbReference>
<dbReference type="EMBL" id="NFFZ01000003">
    <property type="protein sequence ID" value="OTI64203.1"/>
    <property type="molecule type" value="Genomic_DNA"/>
</dbReference>
<gene>
    <name evidence="3" type="ORF">ALP65_03122</name>
    <name evidence="2" type="ORF">CAZ10_08330</name>
</gene>
<dbReference type="AlphaFoldDB" id="A0A069Q4A4"/>
<protein>
    <submittedName>
        <fullName evidence="2">N-acetyltransferase</fullName>
    </submittedName>
</protein>
<dbReference type="InterPro" id="IPR000182">
    <property type="entry name" value="GNAT_dom"/>
</dbReference>
<evidence type="ECO:0000313" key="2">
    <source>
        <dbReference type="EMBL" id="OTI64203.1"/>
    </source>
</evidence>
<dbReference type="OMA" id="FIDYLAH"/>
<reference evidence="2 4" key="1">
    <citation type="submission" date="2017-05" db="EMBL/GenBank/DDBJ databases">
        <authorList>
            <person name="Song R."/>
            <person name="Chenine A.L."/>
            <person name="Ruprecht R.M."/>
        </authorList>
    </citation>
    <scope>NUCLEOTIDE SEQUENCE [LARGE SCALE GENOMIC DNA]</scope>
    <source>
        <strain evidence="2 4">S567_C10_BS</strain>
    </source>
</reference>
<evidence type="ECO:0000313" key="5">
    <source>
        <dbReference type="Proteomes" id="UP000270834"/>
    </source>
</evidence>
<feature type="domain" description="N-acetyltransferase" evidence="1">
    <location>
        <begin position="14"/>
        <end position="179"/>
    </location>
</feature>
<dbReference type="SMR" id="A0A069Q4A4"/>
<dbReference type="InterPro" id="IPR051908">
    <property type="entry name" value="Ribosomal_N-acetyltransferase"/>
</dbReference>
<accession>A0A069Q4A4</accession>
<dbReference type="Proteomes" id="UP000270834">
    <property type="component" value="Unassembled WGS sequence"/>
</dbReference>
<evidence type="ECO:0000259" key="1">
    <source>
        <dbReference type="PROSITE" id="PS51186"/>
    </source>
</evidence>
<dbReference type="CDD" id="cd04301">
    <property type="entry name" value="NAT_SF"/>
    <property type="match status" value="1"/>
</dbReference>
<comment type="caution">
    <text evidence="2">The sequence shown here is derived from an EMBL/GenBank/DDBJ whole genome shotgun (WGS) entry which is preliminary data.</text>
</comment>
<dbReference type="EMBL" id="RBSQ01000748">
    <property type="protein sequence ID" value="RMS53095.1"/>
    <property type="molecule type" value="Genomic_DNA"/>
</dbReference>
<dbReference type="PANTHER" id="PTHR43441">
    <property type="entry name" value="RIBOSOMAL-PROTEIN-SERINE ACETYLTRANSFERASE"/>
    <property type="match status" value="1"/>
</dbReference>
<name>A0A069Q4A4_PSEAI</name>
<dbReference type="PROSITE" id="PS51186">
    <property type="entry name" value="GNAT"/>
    <property type="match status" value="1"/>
</dbReference>
<dbReference type="GO" id="GO:0008999">
    <property type="term" value="F:protein-N-terminal-alanine acetyltransferase activity"/>
    <property type="evidence" value="ECO:0007669"/>
    <property type="project" value="TreeGrafter"/>
</dbReference>
<dbReference type="SUPFAM" id="SSF55729">
    <property type="entry name" value="Acyl-CoA N-acyltransferases (Nat)"/>
    <property type="match status" value="1"/>
</dbReference>
<dbReference type="Pfam" id="PF13302">
    <property type="entry name" value="Acetyltransf_3"/>
    <property type="match status" value="1"/>
</dbReference>
<dbReference type="RefSeq" id="WP_003083119.1">
    <property type="nucleotide sequence ID" value="NZ_AP024513.1"/>
</dbReference>
<evidence type="ECO:0000313" key="3">
    <source>
        <dbReference type="EMBL" id="RMS53095.1"/>
    </source>
</evidence>
<keyword evidence="2" id="KW-0808">Transferase</keyword>
<sequence length="184" mass="21138">MNFVFPHPLDTPRLRLRTFREEDAAPLFAMMSDPEVMRYWNTPPWTTPAQAREAILRDSQALVDGEYLNLAIERREDGQLLGSCILFHFEKGSRRAELGYCLARAAQGRGYMGEALRRLLAFAFDEIDLNRLEAEIDPRNRPSAASLERLGFRQEGLLAQRWIVSGEVSDSALYGLLAEHWRNR</sequence>